<feature type="transmembrane region" description="Helical" evidence="2">
    <location>
        <begin position="40"/>
        <end position="60"/>
    </location>
</feature>
<feature type="region of interest" description="Disordered" evidence="1">
    <location>
        <begin position="1"/>
        <end position="39"/>
    </location>
</feature>
<keyword evidence="2" id="KW-0472">Membrane</keyword>
<reference evidence="4" key="1">
    <citation type="submission" date="2016-09" db="EMBL/GenBank/DDBJ databases">
        <title>Streptomyces puniciscabiei strain:TW1S1 Genome sequencing and assembly.</title>
        <authorList>
            <person name="Kim M.-K."/>
            <person name="Kim S.B."/>
        </authorList>
    </citation>
    <scope>NUCLEOTIDE SEQUENCE [LARGE SCALE GENOMIC DNA]</scope>
    <source>
        <strain evidence="4">TW1S1</strain>
    </source>
</reference>
<evidence type="ECO:0008006" key="5">
    <source>
        <dbReference type="Google" id="ProtNLM"/>
    </source>
</evidence>
<organism evidence="3 4">
    <name type="scientific">Streptomyces fodineus</name>
    <dbReference type="NCBI Taxonomy" id="1904616"/>
    <lineage>
        <taxon>Bacteria</taxon>
        <taxon>Bacillati</taxon>
        <taxon>Actinomycetota</taxon>
        <taxon>Actinomycetes</taxon>
        <taxon>Kitasatosporales</taxon>
        <taxon>Streptomycetaceae</taxon>
        <taxon>Streptomyces</taxon>
    </lineage>
</organism>
<dbReference type="EMBL" id="CP017248">
    <property type="protein sequence ID" value="AOR33624.1"/>
    <property type="molecule type" value="Genomic_DNA"/>
</dbReference>
<evidence type="ECO:0000256" key="2">
    <source>
        <dbReference type="SAM" id="Phobius"/>
    </source>
</evidence>
<protein>
    <recommendedName>
        <fullName evidence="5">YkuD domain-containing protein</fullName>
    </recommendedName>
</protein>
<keyword evidence="2" id="KW-1133">Transmembrane helix</keyword>
<dbReference type="KEGG" id="spun:BFF78_23420"/>
<evidence type="ECO:0000256" key="1">
    <source>
        <dbReference type="SAM" id="MobiDB-lite"/>
    </source>
</evidence>
<feature type="region of interest" description="Disordered" evidence="1">
    <location>
        <begin position="64"/>
        <end position="99"/>
    </location>
</feature>
<sequence length="214" mass="22056">MSDELTTGLRDLATANETPPAISAPEIRRRAARRGRRRRTALTLGAGAAALALAVFVPTLNSGGTPAHRQSPAATAPRLPSPTPTPTPTPSSSSPVATPVAGTVDFEKQTLAIGGRIMPITSGSPARVATGPLTVAAKPHLTRDVVGQLSKDACKVTVPFLIELRGTDRTSVYVGPLACAARAGDWIGLGAKDAVWLYNRLKPGDTLSVVTPSA</sequence>
<keyword evidence="2" id="KW-0812">Transmembrane</keyword>
<evidence type="ECO:0000313" key="3">
    <source>
        <dbReference type="EMBL" id="AOR33624.1"/>
    </source>
</evidence>
<feature type="compositionally biased region" description="Pro residues" evidence="1">
    <location>
        <begin position="79"/>
        <end position="89"/>
    </location>
</feature>
<dbReference type="AlphaFoldDB" id="A0A1D7YDL5"/>
<keyword evidence="4" id="KW-1185">Reference proteome</keyword>
<proteinExistence type="predicted"/>
<dbReference type="RefSeq" id="WP_069780190.1">
    <property type="nucleotide sequence ID" value="NZ_CP017248.1"/>
</dbReference>
<evidence type="ECO:0000313" key="4">
    <source>
        <dbReference type="Proteomes" id="UP000094960"/>
    </source>
</evidence>
<name>A0A1D7YDL5_9ACTN</name>
<gene>
    <name evidence="3" type="ORF">BFF78_23420</name>
</gene>
<dbReference type="Proteomes" id="UP000094960">
    <property type="component" value="Chromosome"/>
</dbReference>
<feature type="compositionally biased region" description="Low complexity" evidence="1">
    <location>
        <begin position="90"/>
        <end position="99"/>
    </location>
</feature>
<accession>A0A1D7YDL5</accession>
<feature type="compositionally biased region" description="Basic residues" evidence="1">
    <location>
        <begin position="30"/>
        <end position="39"/>
    </location>
</feature>